<dbReference type="SUPFAM" id="SSF56112">
    <property type="entry name" value="Protein kinase-like (PK-like)"/>
    <property type="match status" value="1"/>
</dbReference>
<evidence type="ECO:0000259" key="1">
    <source>
        <dbReference type="PROSITE" id="PS50011"/>
    </source>
</evidence>
<dbReference type="GO" id="GO:0004672">
    <property type="term" value="F:protein kinase activity"/>
    <property type="evidence" value="ECO:0007669"/>
    <property type="project" value="InterPro"/>
</dbReference>
<evidence type="ECO:0000313" key="2">
    <source>
        <dbReference type="EMBL" id="CAE7365010.1"/>
    </source>
</evidence>
<dbReference type="Proteomes" id="UP000604046">
    <property type="component" value="Unassembled WGS sequence"/>
</dbReference>
<dbReference type="PROSITE" id="PS50011">
    <property type="entry name" value="PROTEIN_KINASE_DOM"/>
    <property type="match status" value="1"/>
</dbReference>
<name>A0A812QCV8_9DINO</name>
<dbReference type="InterPro" id="IPR011009">
    <property type="entry name" value="Kinase-like_dom_sf"/>
</dbReference>
<dbReference type="Gene3D" id="1.10.510.10">
    <property type="entry name" value="Transferase(Phosphotransferase) domain 1"/>
    <property type="match status" value="1"/>
</dbReference>
<protein>
    <recommendedName>
        <fullName evidence="1">Protein kinase domain-containing protein</fullName>
    </recommendedName>
</protein>
<reference evidence="2" key="1">
    <citation type="submission" date="2021-02" db="EMBL/GenBank/DDBJ databases">
        <authorList>
            <person name="Dougan E. K."/>
            <person name="Rhodes N."/>
            <person name="Thang M."/>
            <person name="Chan C."/>
        </authorList>
    </citation>
    <scope>NUCLEOTIDE SEQUENCE</scope>
</reference>
<dbReference type="GO" id="GO:0005524">
    <property type="term" value="F:ATP binding"/>
    <property type="evidence" value="ECO:0007669"/>
    <property type="project" value="InterPro"/>
</dbReference>
<dbReference type="AlphaFoldDB" id="A0A812QCV8"/>
<dbReference type="InterPro" id="IPR000719">
    <property type="entry name" value="Prot_kinase_dom"/>
</dbReference>
<dbReference type="OrthoDB" id="1405469at2759"/>
<accession>A0A812QCV8</accession>
<dbReference type="EMBL" id="CAJNDS010002190">
    <property type="protein sequence ID" value="CAE7365010.1"/>
    <property type="molecule type" value="Genomic_DNA"/>
</dbReference>
<gene>
    <name evidence="2" type="ORF">SNAT2548_LOCUS19766</name>
</gene>
<proteinExistence type="predicted"/>
<feature type="domain" description="Protein kinase" evidence="1">
    <location>
        <begin position="1"/>
        <end position="124"/>
    </location>
</feature>
<evidence type="ECO:0000313" key="3">
    <source>
        <dbReference type="Proteomes" id="UP000604046"/>
    </source>
</evidence>
<keyword evidence="3" id="KW-1185">Reference proteome</keyword>
<organism evidence="2 3">
    <name type="scientific">Symbiodinium natans</name>
    <dbReference type="NCBI Taxonomy" id="878477"/>
    <lineage>
        <taxon>Eukaryota</taxon>
        <taxon>Sar</taxon>
        <taxon>Alveolata</taxon>
        <taxon>Dinophyceae</taxon>
        <taxon>Suessiales</taxon>
        <taxon>Symbiodiniaceae</taxon>
        <taxon>Symbiodinium</taxon>
    </lineage>
</organism>
<sequence length="138" mass="14936">MHAVPDGNRPPSPSASFVLPPANPRSDIFSAGIILVELLMAGVAGDGPTWNTAMERISILGALRDGRESSLPATLLRDRGVGAWCRQLVFRMVNWSVDGRPTAQEVLDEIEAAQWASSRHNPYLGTQHSRSPQLPRAA</sequence>
<comment type="caution">
    <text evidence="2">The sequence shown here is derived from an EMBL/GenBank/DDBJ whole genome shotgun (WGS) entry which is preliminary data.</text>
</comment>